<evidence type="ECO:0000313" key="3">
    <source>
        <dbReference type="Proteomes" id="UP000237271"/>
    </source>
</evidence>
<comment type="caution">
    <text evidence="2">The sequence shown here is derived from an EMBL/GenBank/DDBJ whole genome shotgun (WGS) entry which is preliminary data.</text>
</comment>
<sequence>MQCSTRNGADTAVYTDIPSIKSQRDAFLASILAQNMKKYSGKRSCPFAAPANTQRQRADDDMKALQRDVEELEARLAAARRRKAPQPKQVNAARLRAMLQACRKQAQQDASANFGFHPAMPGQPEYEPVVDAPVFRKMEKSVADQYDQLAQVFTDAGLNDSKTDFYDAQVVTGATQGTFVRFTTAKVAPFGLEAISGAMWNGAKKNSVLNMGAEFAIEGGDSDVMYLKRECMLQ</sequence>
<keyword evidence="3" id="KW-1185">Reference proteome</keyword>
<proteinExistence type="predicted"/>
<organism evidence="2 3">
    <name type="scientific">Phytophthora palmivora</name>
    <dbReference type="NCBI Taxonomy" id="4796"/>
    <lineage>
        <taxon>Eukaryota</taxon>
        <taxon>Sar</taxon>
        <taxon>Stramenopiles</taxon>
        <taxon>Oomycota</taxon>
        <taxon>Peronosporomycetes</taxon>
        <taxon>Peronosporales</taxon>
        <taxon>Peronosporaceae</taxon>
        <taxon>Phytophthora</taxon>
    </lineage>
</organism>
<name>A0A2P4XNZ8_9STRA</name>
<protein>
    <submittedName>
        <fullName evidence="2">Uncharacterized protein</fullName>
    </submittedName>
</protein>
<feature type="coiled-coil region" evidence="1">
    <location>
        <begin position="55"/>
        <end position="82"/>
    </location>
</feature>
<feature type="non-terminal residue" evidence="2">
    <location>
        <position position="234"/>
    </location>
</feature>
<dbReference type="Proteomes" id="UP000237271">
    <property type="component" value="Unassembled WGS sequence"/>
</dbReference>
<dbReference type="OrthoDB" id="166473at2759"/>
<reference evidence="2 3" key="1">
    <citation type="journal article" date="2017" name="Genome Biol. Evol.">
        <title>Phytophthora megakarya and P. palmivora, closely related causal agents of cacao black pod rot, underwent increases in genome sizes and gene numbers by different mechanisms.</title>
        <authorList>
            <person name="Ali S.S."/>
            <person name="Shao J."/>
            <person name="Lary D.J."/>
            <person name="Kronmiller B."/>
            <person name="Shen D."/>
            <person name="Strem M.D."/>
            <person name="Amoako-Attah I."/>
            <person name="Akrofi A.Y."/>
            <person name="Begoude B.A."/>
            <person name="Ten Hoopen G.M."/>
            <person name="Coulibaly K."/>
            <person name="Kebe B.I."/>
            <person name="Melnick R.L."/>
            <person name="Guiltinan M.J."/>
            <person name="Tyler B.M."/>
            <person name="Meinhardt L.W."/>
            <person name="Bailey B.A."/>
        </authorList>
    </citation>
    <scope>NUCLEOTIDE SEQUENCE [LARGE SCALE GENOMIC DNA]</scope>
    <source>
        <strain evidence="3">sbr112.9</strain>
    </source>
</reference>
<dbReference type="AlphaFoldDB" id="A0A2P4XNZ8"/>
<evidence type="ECO:0000256" key="1">
    <source>
        <dbReference type="SAM" id="Coils"/>
    </source>
</evidence>
<accession>A0A2P4XNZ8</accession>
<evidence type="ECO:0000313" key="2">
    <source>
        <dbReference type="EMBL" id="POM67276.1"/>
    </source>
</evidence>
<dbReference type="EMBL" id="NCKW01009447">
    <property type="protein sequence ID" value="POM67276.1"/>
    <property type="molecule type" value="Genomic_DNA"/>
</dbReference>
<gene>
    <name evidence="2" type="ORF">PHPALM_16762</name>
</gene>
<keyword evidence="1" id="KW-0175">Coiled coil</keyword>